<evidence type="ECO:0000256" key="2">
    <source>
        <dbReference type="ARBA" id="ARBA00022475"/>
    </source>
</evidence>
<evidence type="ECO:0000256" key="3">
    <source>
        <dbReference type="ARBA" id="ARBA00022692"/>
    </source>
</evidence>
<dbReference type="PANTHER" id="PTHR30213:SF0">
    <property type="entry name" value="UPF0761 MEMBRANE PROTEIN YIHY"/>
    <property type="match status" value="1"/>
</dbReference>
<dbReference type="OrthoDB" id="9781030at2"/>
<keyword evidence="5 7" id="KW-0472">Membrane</keyword>
<dbReference type="STRING" id="121821.GCA_001870675_03233"/>
<dbReference type="NCBIfam" id="TIGR00765">
    <property type="entry name" value="yihY_not_rbn"/>
    <property type="match status" value="1"/>
</dbReference>
<dbReference type="EMBL" id="QKZQ01000010">
    <property type="protein sequence ID" value="PZX41977.1"/>
    <property type="molecule type" value="Genomic_DNA"/>
</dbReference>
<comment type="subcellular location">
    <subcellularLocation>
        <location evidence="1">Cell membrane</location>
        <topology evidence="1">Multi-pass membrane protein</topology>
    </subcellularLocation>
</comment>
<evidence type="ECO:0000256" key="6">
    <source>
        <dbReference type="SAM" id="MobiDB-lite"/>
    </source>
</evidence>
<keyword evidence="2" id="KW-1003">Cell membrane</keyword>
<dbReference type="Proteomes" id="UP000249364">
    <property type="component" value="Unassembled WGS sequence"/>
</dbReference>
<evidence type="ECO:0000256" key="7">
    <source>
        <dbReference type="SAM" id="Phobius"/>
    </source>
</evidence>
<dbReference type="PIRSF" id="PIRSF035875">
    <property type="entry name" value="RNase_BN"/>
    <property type="match status" value="1"/>
</dbReference>
<proteinExistence type="predicted"/>
<keyword evidence="3 7" id="KW-0812">Transmembrane</keyword>
<organism evidence="8 9">
    <name type="scientific">Roseinatronobacter thiooxidans</name>
    <dbReference type="NCBI Taxonomy" id="121821"/>
    <lineage>
        <taxon>Bacteria</taxon>
        <taxon>Pseudomonadati</taxon>
        <taxon>Pseudomonadota</taxon>
        <taxon>Alphaproteobacteria</taxon>
        <taxon>Rhodobacterales</taxon>
        <taxon>Paracoccaceae</taxon>
        <taxon>Roseinatronobacter</taxon>
    </lineage>
</organism>
<evidence type="ECO:0000256" key="4">
    <source>
        <dbReference type="ARBA" id="ARBA00022989"/>
    </source>
</evidence>
<dbReference type="InterPro" id="IPR017039">
    <property type="entry name" value="Virul_fac_BrkB"/>
</dbReference>
<evidence type="ECO:0000313" key="9">
    <source>
        <dbReference type="Proteomes" id="UP000249364"/>
    </source>
</evidence>
<evidence type="ECO:0000256" key="5">
    <source>
        <dbReference type="ARBA" id="ARBA00023136"/>
    </source>
</evidence>
<dbReference type="AlphaFoldDB" id="A0A2W7QD16"/>
<gene>
    <name evidence="8" type="ORF">LY56_02269</name>
</gene>
<dbReference type="PANTHER" id="PTHR30213">
    <property type="entry name" value="INNER MEMBRANE PROTEIN YHJD"/>
    <property type="match status" value="1"/>
</dbReference>
<keyword evidence="4 7" id="KW-1133">Transmembrane helix</keyword>
<comment type="caution">
    <text evidence="8">The sequence shown here is derived from an EMBL/GenBank/DDBJ whole genome shotgun (WGS) entry which is preliminary data.</text>
</comment>
<reference evidence="8 9" key="1">
    <citation type="submission" date="2018-06" db="EMBL/GenBank/DDBJ databases">
        <title>Genomic Encyclopedia of Archaeal and Bacterial Type Strains, Phase II (KMG-II): from individual species to whole genera.</title>
        <authorList>
            <person name="Goeker M."/>
        </authorList>
    </citation>
    <scope>NUCLEOTIDE SEQUENCE [LARGE SCALE GENOMIC DNA]</scope>
    <source>
        <strain evidence="8 9">DSM 13087</strain>
    </source>
</reference>
<feature type="transmembrane region" description="Helical" evidence="7">
    <location>
        <begin position="206"/>
        <end position="230"/>
    </location>
</feature>
<feature type="transmembrane region" description="Helical" evidence="7">
    <location>
        <begin position="84"/>
        <end position="107"/>
    </location>
</feature>
<feature type="transmembrane region" description="Helical" evidence="7">
    <location>
        <begin position="176"/>
        <end position="194"/>
    </location>
</feature>
<dbReference type="Pfam" id="PF03631">
    <property type="entry name" value="Virul_fac_BrkB"/>
    <property type="match status" value="1"/>
</dbReference>
<sequence>MPSLHSSFRFLMDMYTAMNARNIGLLSAGVAFFALLAVFPGIAALVSVFGFFADPLMIQDQLSLLQDLVPPAAFTLMSNQITRLVWANEGVLGWTSAISILVALFLARRGVDAMLIGLCAIHGTPRRSGLSHALRVAVITFGMLIVGVVALLSILILPVLFAFFPIIGIQGLMVEVTRWFVSLGLVALWIWVFYRIGPNRNDKSYAVLRPGLVMAMALWVSASAGFSYYLSNFGNYNEIYGSIGAVVALLMWFYISAYAVLLGAVLNATLEMHHAHADTKATSEWQGPVKPMSDETGPPESL</sequence>
<feature type="transmembrane region" description="Helical" evidence="7">
    <location>
        <begin position="136"/>
        <end position="164"/>
    </location>
</feature>
<evidence type="ECO:0000256" key="1">
    <source>
        <dbReference type="ARBA" id="ARBA00004651"/>
    </source>
</evidence>
<keyword evidence="9" id="KW-1185">Reference proteome</keyword>
<feature type="region of interest" description="Disordered" evidence="6">
    <location>
        <begin position="281"/>
        <end position="302"/>
    </location>
</feature>
<name>A0A2W7QD16_9RHOB</name>
<evidence type="ECO:0000313" key="8">
    <source>
        <dbReference type="EMBL" id="PZX41977.1"/>
    </source>
</evidence>
<dbReference type="GO" id="GO:0005886">
    <property type="term" value="C:plasma membrane"/>
    <property type="evidence" value="ECO:0007669"/>
    <property type="project" value="UniProtKB-SubCell"/>
</dbReference>
<feature type="transmembrane region" description="Helical" evidence="7">
    <location>
        <begin position="242"/>
        <end position="266"/>
    </location>
</feature>
<accession>A0A2W7QD16</accession>
<protein>
    <submittedName>
        <fullName evidence="8">Membrane protein</fullName>
    </submittedName>
</protein>